<protein>
    <submittedName>
        <fullName evidence="2">Uncharacterized protein</fullName>
    </submittedName>
</protein>
<organism evidence="2 3">
    <name type="scientific">Halomonas lysinitropha</name>
    <dbReference type="NCBI Taxonomy" id="2607506"/>
    <lineage>
        <taxon>Bacteria</taxon>
        <taxon>Pseudomonadati</taxon>
        <taxon>Pseudomonadota</taxon>
        <taxon>Gammaproteobacteria</taxon>
        <taxon>Oceanospirillales</taxon>
        <taxon>Halomonadaceae</taxon>
        <taxon>Halomonas</taxon>
    </lineage>
</organism>
<keyword evidence="1" id="KW-0812">Transmembrane</keyword>
<dbReference type="AlphaFoldDB" id="A0A5K1IBJ9"/>
<keyword evidence="3" id="KW-1185">Reference proteome</keyword>
<feature type="transmembrane region" description="Helical" evidence="1">
    <location>
        <begin position="140"/>
        <end position="162"/>
    </location>
</feature>
<dbReference type="Proteomes" id="UP000326725">
    <property type="component" value="Unassembled WGS sequence"/>
</dbReference>
<evidence type="ECO:0000313" key="3">
    <source>
        <dbReference type="Proteomes" id="UP000326725"/>
    </source>
</evidence>
<sequence length="205" mass="23278">MLNRVGRFFKRPKNPAGNVYYARLITSHGTLYKLGFTSKSSLVERMAYGNSEDEKLIDRQFIFTFRDDAWDVEQTLLDHFNKHRAFGKYSKDPMKPLCGRGQSELFARDILGLDDELYQPPDEETLKAWKEESEQSKDGCLMILIGLFLIPFTLGFSLFFIIGGASGILGTGKSHQTGVERACRPVHPPEIQNLINSLYYAKEAA</sequence>
<keyword evidence="1" id="KW-1133">Transmembrane helix</keyword>
<evidence type="ECO:0000313" key="2">
    <source>
        <dbReference type="EMBL" id="VVZ96892.1"/>
    </source>
</evidence>
<evidence type="ECO:0000256" key="1">
    <source>
        <dbReference type="SAM" id="Phobius"/>
    </source>
</evidence>
<keyword evidence="1" id="KW-0472">Membrane</keyword>
<proteinExistence type="predicted"/>
<gene>
    <name evidence="2" type="ORF">HALO32_02999</name>
</gene>
<accession>A0A5K1IBJ9</accession>
<dbReference type="EMBL" id="CABVOU010000042">
    <property type="protein sequence ID" value="VVZ96892.1"/>
    <property type="molecule type" value="Genomic_DNA"/>
</dbReference>
<name>A0A5K1IBJ9_9GAMM</name>
<reference evidence="2 3" key="1">
    <citation type="submission" date="2019-09" db="EMBL/GenBank/DDBJ databases">
        <authorList>
            <person name="Criscuolo A."/>
        </authorList>
    </citation>
    <scope>NUCLEOTIDE SEQUENCE [LARGE SCALE GENOMIC DNA]</scope>
    <source>
        <strain evidence="3">3(2)</strain>
    </source>
</reference>